<feature type="region of interest" description="Disordered" evidence="1">
    <location>
        <begin position="1"/>
        <end position="55"/>
    </location>
</feature>
<feature type="domain" description="SPIN-DOC-like zinc-finger" evidence="2">
    <location>
        <begin position="199"/>
        <end position="260"/>
    </location>
</feature>
<dbReference type="Pfam" id="PF18658">
    <property type="entry name" value="zf-C2H2_12"/>
    <property type="match status" value="1"/>
</dbReference>
<evidence type="ECO:0000313" key="3">
    <source>
        <dbReference type="Proteomes" id="UP000694890"/>
    </source>
</evidence>
<dbReference type="InterPro" id="IPR040647">
    <property type="entry name" value="SPIN-DOC_Znf-C2H2"/>
</dbReference>
<name>A0AAJ8BGG1_LATCA</name>
<dbReference type="RefSeq" id="XP_050931444.1">
    <property type="nucleotide sequence ID" value="XM_051075487.1"/>
</dbReference>
<organism evidence="3 4">
    <name type="scientific">Lates calcarifer</name>
    <name type="common">Barramundi</name>
    <name type="synonym">Holocentrus calcarifer</name>
    <dbReference type="NCBI Taxonomy" id="8187"/>
    <lineage>
        <taxon>Eukaryota</taxon>
        <taxon>Metazoa</taxon>
        <taxon>Chordata</taxon>
        <taxon>Craniata</taxon>
        <taxon>Vertebrata</taxon>
        <taxon>Euteleostomi</taxon>
        <taxon>Actinopterygii</taxon>
        <taxon>Neopterygii</taxon>
        <taxon>Teleostei</taxon>
        <taxon>Neoteleostei</taxon>
        <taxon>Acanthomorphata</taxon>
        <taxon>Carangaria</taxon>
        <taxon>Carangaria incertae sedis</taxon>
        <taxon>Centropomidae</taxon>
        <taxon>Lates</taxon>
    </lineage>
</organism>
<dbReference type="GO" id="GO:0045892">
    <property type="term" value="P:negative regulation of DNA-templated transcription"/>
    <property type="evidence" value="ECO:0007669"/>
    <property type="project" value="TreeGrafter"/>
</dbReference>
<dbReference type="Proteomes" id="UP000694890">
    <property type="component" value="Linkage group LG14"/>
</dbReference>
<evidence type="ECO:0000259" key="2">
    <source>
        <dbReference type="Pfam" id="PF18658"/>
    </source>
</evidence>
<protein>
    <submittedName>
        <fullName evidence="4">Uncharacterized protein si:dkey-28a3.2 isoform X4</fullName>
    </submittedName>
</protein>
<proteinExistence type="predicted"/>
<evidence type="ECO:0000313" key="4">
    <source>
        <dbReference type="RefSeq" id="XP_050931444.1"/>
    </source>
</evidence>
<dbReference type="PANTHER" id="PTHR34589:SF2">
    <property type="entry name" value="ZINC FINGER TRANSLOCATION-ASSOCIATED PROTEIN"/>
    <property type="match status" value="1"/>
</dbReference>
<reference evidence="4" key="1">
    <citation type="submission" date="2025-08" db="UniProtKB">
        <authorList>
            <consortium name="RefSeq"/>
        </authorList>
    </citation>
    <scope>IDENTIFICATION</scope>
    <source>
        <tissue evidence="4">Brain</tissue>
    </source>
</reference>
<evidence type="ECO:0000256" key="1">
    <source>
        <dbReference type="SAM" id="MobiDB-lite"/>
    </source>
</evidence>
<dbReference type="AlphaFoldDB" id="A0AAJ8BGG1"/>
<dbReference type="GeneID" id="108879724"/>
<dbReference type="InterPro" id="IPR052675">
    <property type="entry name" value="ZnF_transloc-Spindlin_int"/>
</dbReference>
<accession>A0AAJ8BGG1</accession>
<gene>
    <name evidence="4" type="primary">si:dkey-28a3.2</name>
</gene>
<dbReference type="PANTHER" id="PTHR34589">
    <property type="entry name" value="SIMILAR TO RIKEN CDNA 2700081O15"/>
    <property type="match status" value="1"/>
</dbReference>
<sequence>MLNSHRALSRSNCRSPVSPVHPEPPENPLSSINLQPIEPPGQTPNSTLSPMKIPCSQLQSPTHMIQPPTKLAPMSTMVPPKPIPGESEEDFLRRKREYWRIKKKEQRARKAIRDKGITPRRAANNWRPILPAQDLLTQDSGQWVSSSDESEHLMSTSVDTDPGSFPYPNYTAPVEDESELLFTDYENNNSEEGSVSDAVWRDRYLMDYDPLNQLLVCMVCGELQYSHSLEGVKAHIDEAHPDTLTLEPRERQQILETWDEQVSQRERFFTSQLQQQSGSLAEAHRN</sequence>